<keyword evidence="2" id="KW-0645">Protease</keyword>
<evidence type="ECO:0000256" key="1">
    <source>
        <dbReference type="ARBA" id="ARBA00010541"/>
    </source>
</evidence>
<dbReference type="InterPro" id="IPR001478">
    <property type="entry name" value="PDZ"/>
</dbReference>
<dbReference type="PANTHER" id="PTHR43343">
    <property type="entry name" value="PEPTIDASE S12"/>
    <property type="match status" value="1"/>
</dbReference>
<evidence type="ECO:0000256" key="3">
    <source>
        <dbReference type="ARBA" id="ARBA00022801"/>
    </source>
</evidence>
<dbReference type="PANTHER" id="PTHR43343:SF3">
    <property type="entry name" value="PROTEASE DO-LIKE 8, CHLOROPLASTIC"/>
    <property type="match status" value="1"/>
</dbReference>
<dbReference type="Gene3D" id="2.40.10.10">
    <property type="entry name" value="Trypsin-like serine proteases"/>
    <property type="match status" value="2"/>
</dbReference>
<evidence type="ECO:0000259" key="4">
    <source>
        <dbReference type="PROSITE" id="PS50106"/>
    </source>
</evidence>
<comment type="similarity">
    <text evidence="1">Belongs to the peptidase S1C family.</text>
</comment>
<keyword evidence="3" id="KW-0378">Hydrolase</keyword>
<dbReference type="Pfam" id="PF13180">
    <property type="entry name" value="PDZ_2"/>
    <property type="match status" value="1"/>
</dbReference>
<dbReference type="EMBL" id="DSIY01000299">
    <property type="protein sequence ID" value="HEG92307.1"/>
    <property type="molecule type" value="Genomic_DNA"/>
</dbReference>
<dbReference type="CDD" id="cd06779">
    <property type="entry name" value="cpPDZ_Deg_HtrA-like"/>
    <property type="match status" value="1"/>
</dbReference>
<organism evidence="5">
    <name type="scientific">Thermorudis peleae</name>
    <dbReference type="NCBI Taxonomy" id="1382356"/>
    <lineage>
        <taxon>Bacteria</taxon>
        <taxon>Pseudomonadati</taxon>
        <taxon>Thermomicrobiota</taxon>
        <taxon>Thermomicrobia</taxon>
        <taxon>Thermomicrobia incertae sedis</taxon>
        <taxon>Thermorudis</taxon>
    </lineage>
</organism>
<reference evidence="5" key="1">
    <citation type="journal article" date="2020" name="mSystems">
        <title>Genome- and Community-Level Interaction Insights into Carbon Utilization and Element Cycling Functions of Hydrothermarchaeota in Hydrothermal Sediment.</title>
        <authorList>
            <person name="Zhou Z."/>
            <person name="Liu Y."/>
            <person name="Xu W."/>
            <person name="Pan J."/>
            <person name="Luo Z.H."/>
            <person name="Li M."/>
        </authorList>
    </citation>
    <scope>NUCLEOTIDE SEQUENCE [LARGE SCALE GENOMIC DNA]</scope>
    <source>
        <strain evidence="5">SpSt-210</strain>
    </source>
</reference>
<dbReference type="SMART" id="SM00228">
    <property type="entry name" value="PDZ"/>
    <property type="match status" value="1"/>
</dbReference>
<dbReference type="InterPro" id="IPR009003">
    <property type="entry name" value="Peptidase_S1_PA"/>
</dbReference>
<dbReference type="Pfam" id="PF13365">
    <property type="entry name" value="Trypsin_2"/>
    <property type="match status" value="1"/>
</dbReference>
<dbReference type="AlphaFoldDB" id="A0A831X8I0"/>
<dbReference type="GO" id="GO:0006508">
    <property type="term" value="P:proteolysis"/>
    <property type="evidence" value="ECO:0007669"/>
    <property type="project" value="UniProtKB-KW"/>
</dbReference>
<accession>A0A831X8I0</accession>
<dbReference type="GO" id="GO:0004252">
    <property type="term" value="F:serine-type endopeptidase activity"/>
    <property type="evidence" value="ECO:0007669"/>
    <property type="project" value="InterPro"/>
</dbReference>
<sequence length="402" mass="41322">MKRGYSLWVVVLVALLALSFGTVAGGVAGTVAALLVVPRSSPVSMPQPTEVVGVATSTASPSPTVVALPSPTATLAPPAASADVGVSVADIVERVSPAVVTVVNRQALGLGGLFGDENEPAGTGTGFIIDEQGHVITNNHVVEGAQEIEVLFSDGSKASAQLVGADRFSDLAVIKVDPPVPGTLPLGDSDALRPGDRVIAIGSTLGDFTNTVTEGVVSGLGRQLETPDGFNLENLIQHDASINPGNSGGPLLNLRGEVVGVNTAVVRQAGFLPIEGLGFAIPSNTVRLIAEQLIQNGRVIRPYLGITYEPITPRQALAGDLPVDHGVLVTAVEPGSPADQAGVRNGDIITSLNGQAINGDHPLVNELFRYRPGDTVTVEVFRPSTGETLTLQVQLGERPADL</sequence>
<gene>
    <name evidence="5" type="ORF">ENP34_12875</name>
</gene>
<dbReference type="PRINTS" id="PR00834">
    <property type="entry name" value="PROTEASES2C"/>
</dbReference>
<dbReference type="PROSITE" id="PS50106">
    <property type="entry name" value="PDZ"/>
    <property type="match status" value="1"/>
</dbReference>
<evidence type="ECO:0000256" key="2">
    <source>
        <dbReference type="ARBA" id="ARBA00022670"/>
    </source>
</evidence>
<name>A0A831X8I0_9BACT</name>
<dbReference type="InterPro" id="IPR001940">
    <property type="entry name" value="Peptidase_S1C"/>
</dbReference>
<dbReference type="SUPFAM" id="SSF50494">
    <property type="entry name" value="Trypsin-like serine proteases"/>
    <property type="match status" value="1"/>
</dbReference>
<dbReference type="SUPFAM" id="SSF50156">
    <property type="entry name" value="PDZ domain-like"/>
    <property type="match status" value="1"/>
</dbReference>
<feature type="domain" description="PDZ" evidence="4">
    <location>
        <begin position="288"/>
        <end position="359"/>
    </location>
</feature>
<protein>
    <submittedName>
        <fullName evidence="5">PDZ domain-containing protein</fullName>
    </submittedName>
</protein>
<evidence type="ECO:0000313" key="5">
    <source>
        <dbReference type="EMBL" id="HEG92307.1"/>
    </source>
</evidence>
<dbReference type="Gene3D" id="2.30.42.10">
    <property type="match status" value="1"/>
</dbReference>
<dbReference type="InterPro" id="IPR051201">
    <property type="entry name" value="Chloro_Bact_Ser_Proteases"/>
</dbReference>
<dbReference type="InterPro" id="IPR036034">
    <property type="entry name" value="PDZ_sf"/>
</dbReference>
<proteinExistence type="inferred from homology"/>
<comment type="caution">
    <text evidence="5">The sequence shown here is derived from an EMBL/GenBank/DDBJ whole genome shotgun (WGS) entry which is preliminary data.</text>
</comment>
<dbReference type="InterPro" id="IPR043504">
    <property type="entry name" value="Peptidase_S1_PA_chymotrypsin"/>
</dbReference>